<feature type="region of interest" description="Disordered" evidence="6">
    <location>
        <begin position="78"/>
        <end position="103"/>
    </location>
</feature>
<dbReference type="EMBL" id="JACJIA010000017">
    <property type="protein sequence ID" value="MBA8956625.1"/>
    <property type="molecule type" value="Genomic_DNA"/>
</dbReference>
<organism evidence="8 9">
    <name type="scientific">Actinomadura namibiensis</name>
    <dbReference type="NCBI Taxonomy" id="182080"/>
    <lineage>
        <taxon>Bacteria</taxon>
        <taxon>Bacillati</taxon>
        <taxon>Actinomycetota</taxon>
        <taxon>Actinomycetes</taxon>
        <taxon>Streptosporangiales</taxon>
        <taxon>Thermomonosporaceae</taxon>
        <taxon>Actinomadura</taxon>
    </lineage>
</organism>
<dbReference type="AlphaFoldDB" id="A0A7W3LYN4"/>
<dbReference type="SUPFAM" id="SSF88659">
    <property type="entry name" value="Sigma3 and sigma4 domains of RNA polymerase sigma factors"/>
    <property type="match status" value="1"/>
</dbReference>
<comment type="caution">
    <text evidence="8">The sequence shown here is derived from an EMBL/GenBank/DDBJ whole genome shotgun (WGS) entry which is preliminary data.</text>
</comment>
<dbReference type="NCBIfam" id="TIGR02937">
    <property type="entry name" value="sigma70-ECF"/>
    <property type="match status" value="1"/>
</dbReference>
<dbReference type="InterPro" id="IPR013325">
    <property type="entry name" value="RNA_pol_sigma_r2"/>
</dbReference>
<name>A0A7W3LYN4_ACTNM</name>
<evidence type="ECO:0000256" key="4">
    <source>
        <dbReference type="ARBA" id="ARBA00023125"/>
    </source>
</evidence>
<dbReference type="GO" id="GO:0003677">
    <property type="term" value="F:DNA binding"/>
    <property type="evidence" value="ECO:0007669"/>
    <property type="project" value="UniProtKB-KW"/>
</dbReference>
<dbReference type="Gene3D" id="1.10.1740.10">
    <property type="match status" value="1"/>
</dbReference>
<dbReference type="SUPFAM" id="SSF88946">
    <property type="entry name" value="Sigma2 domain of RNA polymerase sigma factors"/>
    <property type="match status" value="1"/>
</dbReference>
<dbReference type="PANTHER" id="PTHR43133">
    <property type="entry name" value="RNA POLYMERASE ECF-TYPE SIGMA FACTO"/>
    <property type="match status" value="1"/>
</dbReference>
<sequence>MTPAGGTRPRPEPPPFDDLYRLYRDKVLWFLRRLPAGSGVSPEDVAQQAWTRVWEHRREIRSSPWGYVRKVAHNTALEALSAEPDGEDAPPRSPGDEEEHRRELAARVMDAVERLPRRQRAVILLWISEEPGPTCGQIGRRLGTGRKTVAEHRRRAPHSLRRALGDAPAPLGGVEEGERP</sequence>
<evidence type="ECO:0000256" key="6">
    <source>
        <dbReference type="SAM" id="MobiDB-lite"/>
    </source>
</evidence>
<gene>
    <name evidence="8" type="ORF">HNR61_008314</name>
</gene>
<evidence type="ECO:0000259" key="7">
    <source>
        <dbReference type="Pfam" id="PF04542"/>
    </source>
</evidence>
<reference evidence="8 9" key="1">
    <citation type="submission" date="2020-08" db="EMBL/GenBank/DDBJ databases">
        <title>Genomic Encyclopedia of Type Strains, Phase IV (KMG-IV): sequencing the most valuable type-strain genomes for metagenomic binning, comparative biology and taxonomic classification.</title>
        <authorList>
            <person name="Goeker M."/>
        </authorList>
    </citation>
    <scope>NUCLEOTIDE SEQUENCE [LARGE SCALE GENOMIC DNA]</scope>
    <source>
        <strain evidence="8 9">DSM 44197</strain>
    </source>
</reference>
<keyword evidence="9" id="KW-1185">Reference proteome</keyword>
<feature type="compositionally biased region" description="Basic and acidic residues" evidence="6">
    <location>
        <begin position="94"/>
        <end position="103"/>
    </location>
</feature>
<evidence type="ECO:0000256" key="2">
    <source>
        <dbReference type="ARBA" id="ARBA00023015"/>
    </source>
</evidence>
<feature type="compositionally biased region" description="Basic residues" evidence="6">
    <location>
        <begin position="152"/>
        <end position="161"/>
    </location>
</feature>
<keyword evidence="2" id="KW-0805">Transcription regulation</keyword>
<evidence type="ECO:0000256" key="5">
    <source>
        <dbReference type="ARBA" id="ARBA00023163"/>
    </source>
</evidence>
<evidence type="ECO:0000313" key="9">
    <source>
        <dbReference type="Proteomes" id="UP000572680"/>
    </source>
</evidence>
<dbReference type="InterPro" id="IPR007627">
    <property type="entry name" value="RNA_pol_sigma70_r2"/>
</dbReference>
<feature type="region of interest" description="Disordered" evidence="6">
    <location>
        <begin position="135"/>
        <end position="180"/>
    </location>
</feature>
<dbReference type="InterPro" id="IPR039425">
    <property type="entry name" value="RNA_pol_sigma-70-like"/>
</dbReference>
<dbReference type="Pfam" id="PF04542">
    <property type="entry name" value="Sigma70_r2"/>
    <property type="match status" value="1"/>
</dbReference>
<dbReference type="GO" id="GO:0006352">
    <property type="term" value="P:DNA-templated transcription initiation"/>
    <property type="evidence" value="ECO:0007669"/>
    <property type="project" value="InterPro"/>
</dbReference>
<dbReference type="Proteomes" id="UP000572680">
    <property type="component" value="Unassembled WGS sequence"/>
</dbReference>
<dbReference type="PANTHER" id="PTHR43133:SF8">
    <property type="entry name" value="RNA POLYMERASE SIGMA FACTOR HI_1459-RELATED"/>
    <property type="match status" value="1"/>
</dbReference>
<keyword evidence="5" id="KW-0804">Transcription</keyword>
<feature type="domain" description="RNA polymerase sigma-70 region 2" evidence="7">
    <location>
        <begin position="19"/>
        <end position="81"/>
    </location>
</feature>
<evidence type="ECO:0000313" key="8">
    <source>
        <dbReference type="EMBL" id="MBA8956625.1"/>
    </source>
</evidence>
<dbReference type="Gene3D" id="1.10.10.10">
    <property type="entry name" value="Winged helix-like DNA-binding domain superfamily/Winged helix DNA-binding domain"/>
    <property type="match status" value="1"/>
</dbReference>
<keyword evidence="3" id="KW-0731">Sigma factor</keyword>
<proteinExistence type="inferred from homology"/>
<dbReference type="InterPro" id="IPR014284">
    <property type="entry name" value="RNA_pol_sigma-70_dom"/>
</dbReference>
<dbReference type="RefSeq" id="WP_182848528.1">
    <property type="nucleotide sequence ID" value="NZ_BAAALP010000065.1"/>
</dbReference>
<protein>
    <submittedName>
        <fullName evidence="8">RNA polymerase sigma factor (Sigma-70 family)</fullName>
    </submittedName>
</protein>
<dbReference type="InterPro" id="IPR036388">
    <property type="entry name" value="WH-like_DNA-bd_sf"/>
</dbReference>
<dbReference type="GO" id="GO:0016987">
    <property type="term" value="F:sigma factor activity"/>
    <property type="evidence" value="ECO:0007669"/>
    <property type="project" value="UniProtKB-KW"/>
</dbReference>
<evidence type="ECO:0000256" key="1">
    <source>
        <dbReference type="ARBA" id="ARBA00010641"/>
    </source>
</evidence>
<dbReference type="InterPro" id="IPR013324">
    <property type="entry name" value="RNA_pol_sigma_r3/r4-like"/>
</dbReference>
<evidence type="ECO:0000256" key="3">
    <source>
        <dbReference type="ARBA" id="ARBA00023082"/>
    </source>
</evidence>
<accession>A0A7W3LYN4</accession>
<comment type="similarity">
    <text evidence="1">Belongs to the sigma-70 factor family. ECF subfamily.</text>
</comment>
<keyword evidence="4" id="KW-0238">DNA-binding</keyword>